<evidence type="ECO:0000256" key="1">
    <source>
        <dbReference type="SAM" id="MobiDB-lite"/>
    </source>
</evidence>
<dbReference type="AlphaFoldDB" id="A0A3N0XH31"/>
<protein>
    <recommendedName>
        <fullName evidence="4">LINE-1 type transposase domain-containing protein 1</fullName>
    </recommendedName>
</protein>
<dbReference type="Proteomes" id="UP000281406">
    <property type="component" value="Unassembled WGS sequence"/>
</dbReference>
<reference evidence="2 3" key="1">
    <citation type="submission" date="2018-10" db="EMBL/GenBank/DDBJ databases">
        <title>Genome assembly for a Yunnan-Guizhou Plateau 3E fish, Anabarilius grahami (Regan), and its evolutionary and genetic applications.</title>
        <authorList>
            <person name="Jiang W."/>
        </authorList>
    </citation>
    <scope>NUCLEOTIDE SEQUENCE [LARGE SCALE GENOMIC DNA]</scope>
    <source>
        <strain evidence="2">AG-KIZ</strain>
        <tissue evidence="2">Muscle</tissue>
    </source>
</reference>
<sequence length="215" mass="23730">MPKANAKKPVNITKDAGGSMQGGDGARVMILGELLVGIRSEVAVLRAEILAELKSSISAVKTSLLEQEQKDVGESLTDVDGCVTALESMCLTPLKDNETLRAKLDDLENRSRGNNIRVIGIPERSEGTCSTTFIEALLLEVFGKESFSKEPEVGRTKRGCDFKLNITYYLPHIKKKEVTEAITTMQSSKAQEPDGFPMEFYKFSTLHSHKLQFLF</sequence>
<evidence type="ECO:0008006" key="4">
    <source>
        <dbReference type="Google" id="ProtNLM"/>
    </source>
</evidence>
<name>A0A3N0XH31_ANAGA</name>
<evidence type="ECO:0000313" key="2">
    <source>
        <dbReference type="EMBL" id="ROI16650.1"/>
    </source>
</evidence>
<dbReference type="Gene3D" id="3.30.70.1820">
    <property type="entry name" value="L1 transposable element, RRM domain"/>
    <property type="match status" value="1"/>
</dbReference>
<dbReference type="EMBL" id="RJVU01074626">
    <property type="protein sequence ID" value="ROI16650.1"/>
    <property type="molecule type" value="Genomic_DNA"/>
</dbReference>
<dbReference type="OrthoDB" id="8959002at2759"/>
<accession>A0A3N0XH31</accession>
<proteinExistence type="predicted"/>
<keyword evidence="3" id="KW-1185">Reference proteome</keyword>
<organism evidence="2 3">
    <name type="scientific">Anabarilius grahami</name>
    <name type="common">Kanglang fish</name>
    <name type="synonym">Barilius grahami</name>
    <dbReference type="NCBI Taxonomy" id="495550"/>
    <lineage>
        <taxon>Eukaryota</taxon>
        <taxon>Metazoa</taxon>
        <taxon>Chordata</taxon>
        <taxon>Craniata</taxon>
        <taxon>Vertebrata</taxon>
        <taxon>Euteleostomi</taxon>
        <taxon>Actinopterygii</taxon>
        <taxon>Neopterygii</taxon>
        <taxon>Teleostei</taxon>
        <taxon>Ostariophysi</taxon>
        <taxon>Cypriniformes</taxon>
        <taxon>Xenocyprididae</taxon>
        <taxon>Xenocypridinae</taxon>
        <taxon>Xenocypridinae incertae sedis</taxon>
        <taxon>Anabarilius</taxon>
    </lineage>
</organism>
<evidence type="ECO:0000313" key="3">
    <source>
        <dbReference type="Proteomes" id="UP000281406"/>
    </source>
</evidence>
<feature type="region of interest" description="Disordered" evidence="1">
    <location>
        <begin position="1"/>
        <end position="20"/>
    </location>
</feature>
<comment type="caution">
    <text evidence="2">The sequence shown here is derived from an EMBL/GenBank/DDBJ whole genome shotgun (WGS) entry which is preliminary data.</text>
</comment>
<gene>
    <name evidence="2" type="ORF">DPX16_22627</name>
</gene>